<evidence type="ECO:0000313" key="3">
    <source>
        <dbReference type="RefSeq" id="XP_049303261.1"/>
    </source>
</evidence>
<gene>
    <name evidence="3" type="primary">LOC125776221</name>
</gene>
<dbReference type="InterPro" id="IPR010736">
    <property type="entry name" value="SHIPPO-rpt"/>
</dbReference>
<proteinExistence type="predicted"/>
<keyword evidence="2" id="KW-1185">Reference proteome</keyword>
<dbReference type="RefSeq" id="XP_049303261.1">
    <property type="nucleotide sequence ID" value="XM_049447304.1"/>
</dbReference>
<evidence type="ECO:0000313" key="2">
    <source>
        <dbReference type="Proteomes" id="UP001652620"/>
    </source>
</evidence>
<dbReference type="PANTHER" id="PTHR21580:SF28">
    <property type="entry name" value="BOREALIN N-TERMINAL DOMAIN-CONTAINING PROTEIN-RELATED"/>
    <property type="match status" value="1"/>
</dbReference>
<dbReference type="Pfam" id="PF07004">
    <property type="entry name" value="SHIPPO-rpt"/>
    <property type="match status" value="6"/>
</dbReference>
<organism evidence="2 3">
    <name type="scientific">Bactrocera dorsalis</name>
    <name type="common">Oriental fruit fly</name>
    <name type="synonym">Dacus dorsalis</name>
    <dbReference type="NCBI Taxonomy" id="27457"/>
    <lineage>
        <taxon>Eukaryota</taxon>
        <taxon>Metazoa</taxon>
        <taxon>Ecdysozoa</taxon>
        <taxon>Arthropoda</taxon>
        <taxon>Hexapoda</taxon>
        <taxon>Insecta</taxon>
        <taxon>Pterygota</taxon>
        <taxon>Neoptera</taxon>
        <taxon>Endopterygota</taxon>
        <taxon>Diptera</taxon>
        <taxon>Brachycera</taxon>
        <taxon>Muscomorpha</taxon>
        <taxon>Tephritoidea</taxon>
        <taxon>Tephritidae</taxon>
        <taxon>Bactrocera</taxon>
        <taxon>Bactrocera</taxon>
    </lineage>
</organism>
<protein>
    <submittedName>
        <fullName evidence="3">Outer dense fiber protein 3-like</fullName>
    </submittedName>
</protein>
<evidence type="ECO:0000256" key="1">
    <source>
        <dbReference type="SAM" id="MobiDB-lite"/>
    </source>
</evidence>
<name>A0ABM3J206_BACDO</name>
<sequence length="292" mass="31777">MVTVRKAAKTTKIRGPCEPVNKKRLLTMGTDIEQRPWTPTVRRGKIAAETSSPGPACVQLPTLVGKKVPDSKKPGAPAFTFGQKHRSNFDSIGPGPAQYDVTGLGMKGKATPPAASLRSRPKDKTLFRTPAPGEYDVDRAAKAVIDATPKYSFGQKPPNEKPNLTPAPNVYKIPTVLGISKEGPIRSAPAFTMAGRQKPRLIPALLLPGPGAYDAEYSVMKYKPPMYTMRGKFKYPSDEHNKPGPGAHCPEKYQLYKTSPAPSFSIHHSPFLGQRKSYIIPHLTRVCLVPAV</sequence>
<dbReference type="PANTHER" id="PTHR21580">
    <property type="entry name" value="SHIPPO-1-RELATED"/>
    <property type="match status" value="1"/>
</dbReference>
<accession>A0ABM3J206</accession>
<feature type="region of interest" description="Disordered" evidence="1">
    <location>
        <begin position="107"/>
        <end position="132"/>
    </location>
</feature>
<dbReference type="GeneID" id="125776221"/>
<dbReference type="InterPro" id="IPR051291">
    <property type="entry name" value="CIMAP"/>
</dbReference>
<reference evidence="3" key="2">
    <citation type="submission" date="2025-08" db="UniProtKB">
        <authorList>
            <consortium name="RefSeq"/>
        </authorList>
    </citation>
    <scope>IDENTIFICATION</scope>
</reference>
<reference evidence="2" key="1">
    <citation type="submission" date="2025-05" db="UniProtKB">
        <authorList>
            <consortium name="RefSeq"/>
        </authorList>
    </citation>
    <scope>NUCLEOTIDE SEQUENCE [LARGE SCALE GENOMIC DNA]</scope>
</reference>
<dbReference type="Proteomes" id="UP001652620">
    <property type="component" value="Chromosome 1"/>
</dbReference>